<dbReference type="Proteomes" id="UP000000763">
    <property type="component" value="Chromosome 9"/>
</dbReference>
<feature type="compositionally biased region" description="Basic residues" evidence="1">
    <location>
        <begin position="107"/>
        <end position="117"/>
    </location>
</feature>
<name>Q6K412_ORYSJ</name>
<dbReference type="EMBL" id="AP005589">
    <property type="protein sequence ID" value="BAD23429.1"/>
    <property type="molecule type" value="Genomic_DNA"/>
</dbReference>
<protein>
    <submittedName>
        <fullName evidence="2">Uncharacterized protein</fullName>
    </submittedName>
</protein>
<feature type="region of interest" description="Disordered" evidence="1">
    <location>
        <begin position="172"/>
        <end position="192"/>
    </location>
</feature>
<reference evidence="3" key="1">
    <citation type="journal article" date="2005" name="Nature">
        <title>The map-based sequence of the rice genome.</title>
        <authorList>
            <consortium name="International rice genome sequencing project (IRGSP)"/>
            <person name="Matsumoto T."/>
            <person name="Wu J."/>
            <person name="Kanamori H."/>
            <person name="Katayose Y."/>
            <person name="Fujisawa M."/>
            <person name="Namiki N."/>
            <person name="Mizuno H."/>
            <person name="Yamamoto K."/>
            <person name="Antonio B.A."/>
            <person name="Baba T."/>
            <person name="Sakata K."/>
            <person name="Nagamura Y."/>
            <person name="Aoki H."/>
            <person name="Arikawa K."/>
            <person name="Arita K."/>
            <person name="Bito T."/>
            <person name="Chiden Y."/>
            <person name="Fujitsuka N."/>
            <person name="Fukunaka R."/>
            <person name="Hamada M."/>
            <person name="Harada C."/>
            <person name="Hayashi A."/>
            <person name="Hijishita S."/>
            <person name="Honda M."/>
            <person name="Hosokawa S."/>
            <person name="Ichikawa Y."/>
            <person name="Idonuma A."/>
            <person name="Iijima M."/>
            <person name="Ikeda M."/>
            <person name="Ikeno M."/>
            <person name="Ito K."/>
            <person name="Ito S."/>
            <person name="Ito T."/>
            <person name="Ito Y."/>
            <person name="Ito Y."/>
            <person name="Iwabuchi A."/>
            <person name="Kamiya K."/>
            <person name="Karasawa W."/>
            <person name="Kurita K."/>
            <person name="Katagiri S."/>
            <person name="Kikuta A."/>
            <person name="Kobayashi H."/>
            <person name="Kobayashi N."/>
            <person name="Machita K."/>
            <person name="Maehara T."/>
            <person name="Masukawa M."/>
            <person name="Mizubayashi T."/>
            <person name="Mukai Y."/>
            <person name="Nagasaki H."/>
            <person name="Nagata Y."/>
            <person name="Naito S."/>
            <person name="Nakashima M."/>
            <person name="Nakama Y."/>
            <person name="Nakamichi Y."/>
            <person name="Nakamura M."/>
            <person name="Meguro A."/>
            <person name="Negishi M."/>
            <person name="Ohta I."/>
            <person name="Ohta T."/>
            <person name="Okamoto M."/>
            <person name="Ono N."/>
            <person name="Saji S."/>
            <person name="Sakaguchi M."/>
            <person name="Sakai K."/>
            <person name="Shibata M."/>
            <person name="Shimokawa T."/>
            <person name="Song J."/>
            <person name="Takazaki Y."/>
            <person name="Terasawa K."/>
            <person name="Tsugane M."/>
            <person name="Tsuji K."/>
            <person name="Ueda S."/>
            <person name="Waki K."/>
            <person name="Yamagata H."/>
            <person name="Yamamoto M."/>
            <person name="Yamamoto S."/>
            <person name="Yamane H."/>
            <person name="Yoshiki S."/>
            <person name="Yoshihara R."/>
            <person name="Yukawa K."/>
            <person name="Zhong H."/>
            <person name="Yano M."/>
            <person name="Yuan Q."/>
            <person name="Ouyang S."/>
            <person name="Liu J."/>
            <person name="Jones K.M."/>
            <person name="Gansberger K."/>
            <person name="Moffat K."/>
            <person name="Hill J."/>
            <person name="Bera J."/>
            <person name="Fadrosh D."/>
            <person name="Jin S."/>
            <person name="Johri S."/>
            <person name="Kim M."/>
            <person name="Overton L."/>
            <person name="Reardon M."/>
            <person name="Tsitrin T."/>
            <person name="Vuong H."/>
            <person name="Weaver B."/>
            <person name="Ciecko A."/>
            <person name="Tallon L."/>
            <person name="Jackson J."/>
            <person name="Pai G."/>
            <person name="Aken S.V."/>
            <person name="Utterback T."/>
            <person name="Reidmuller S."/>
            <person name="Feldblyum T."/>
            <person name="Hsiao J."/>
            <person name="Zismann V."/>
            <person name="Iobst S."/>
            <person name="de Vazeille A.R."/>
            <person name="Buell C.R."/>
            <person name="Ying K."/>
            <person name="Li Y."/>
            <person name="Lu T."/>
            <person name="Huang Y."/>
            <person name="Zhao Q."/>
            <person name="Feng Q."/>
            <person name="Zhang L."/>
            <person name="Zhu J."/>
            <person name="Weng Q."/>
            <person name="Mu J."/>
            <person name="Lu Y."/>
            <person name="Fan D."/>
            <person name="Liu Y."/>
            <person name="Guan J."/>
            <person name="Zhang Y."/>
            <person name="Yu S."/>
            <person name="Liu X."/>
            <person name="Zhang Y."/>
            <person name="Hong G."/>
            <person name="Han B."/>
            <person name="Choisne N."/>
            <person name="Demange N."/>
            <person name="Orjeda G."/>
            <person name="Samain S."/>
            <person name="Cattolico L."/>
            <person name="Pelletier E."/>
            <person name="Couloux A."/>
            <person name="Segurens B."/>
            <person name="Wincker P."/>
            <person name="D'Hont A."/>
            <person name="Scarpelli C."/>
            <person name="Weissenbach J."/>
            <person name="Salanoubat M."/>
            <person name="Quetier F."/>
            <person name="Yu Y."/>
            <person name="Kim H.R."/>
            <person name="Rambo T."/>
            <person name="Currie J."/>
            <person name="Collura K."/>
            <person name="Luo M."/>
            <person name="Yang T."/>
            <person name="Ammiraju J.S.S."/>
            <person name="Engler F."/>
            <person name="Soderlund C."/>
            <person name="Wing R.A."/>
            <person name="Palmer L.E."/>
            <person name="de la Bastide M."/>
            <person name="Spiegel L."/>
            <person name="Nascimento L."/>
            <person name="Zutavern T."/>
            <person name="O'Shaughnessy A."/>
            <person name="Dike S."/>
            <person name="Dedhia N."/>
            <person name="Preston R."/>
            <person name="Balija V."/>
            <person name="McCombie W.R."/>
            <person name="Chow T."/>
            <person name="Chen H."/>
            <person name="Chung M."/>
            <person name="Chen C."/>
            <person name="Shaw J."/>
            <person name="Wu H."/>
            <person name="Hsiao K."/>
            <person name="Chao Y."/>
            <person name="Chu M."/>
            <person name="Cheng C."/>
            <person name="Hour A."/>
            <person name="Lee P."/>
            <person name="Lin S."/>
            <person name="Lin Y."/>
            <person name="Liou J."/>
            <person name="Liu S."/>
            <person name="Hsing Y."/>
            <person name="Raghuvanshi S."/>
            <person name="Mohanty A."/>
            <person name="Bharti A.K."/>
            <person name="Gaur A."/>
            <person name="Gupta V."/>
            <person name="Kumar D."/>
            <person name="Ravi V."/>
            <person name="Vij S."/>
            <person name="Kapur A."/>
            <person name="Khurana P."/>
            <person name="Khurana P."/>
            <person name="Khurana J.P."/>
            <person name="Tyagi A.K."/>
            <person name="Gaikwad K."/>
            <person name="Singh A."/>
            <person name="Dalal V."/>
            <person name="Srivastava S."/>
            <person name="Dixit A."/>
            <person name="Pal A.K."/>
            <person name="Ghazi I.A."/>
            <person name="Yadav M."/>
            <person name="Pandit A."/>
            <person name="Bhargava A."/>
            <person name="Sureshbabu K."/>
            <person name="Batra K."/>
            <person name="Sharma T.R."/>
            <person name="Mohapatra T."/>
            <person name="Singh N.K."/>
            <person name="Messing J."/>
            <person name="Nelson A.B."/>
            <person name="Fuks G."/>
            <person name="Kavchok S."/>
            <person name="Keizer G."/>
            <person name="Linton E."/>
            <person name="Llaca V."/>
            <person name="Song R."/>
            <person name="Tanyolac B."/>
            <person name="Young S."/>
            <person name="Ho-Il K."/>
            <person name="Hahn J.H."/>
            <person name="Sangsakoo G."/>
            <person name="Vanavichit A."/>
            <person name="de Mattos Luiz.A.T."/>
            <person name="Zimmer P.D."/>
            <person name="Malone G."/>
            <person name="Dellagostin O."/>
            <person name="de Oliveira A.C."/>
            <person name="Bevan M."/>
            <person name="Bancroft I."/>
            <person name="Minx P."/>
            <person name="Cordum H."/>
            <person name="Wilson R."/>
            <person name="Cheng Z."/>
            <person name="Jin W."/>
            <person name="Jiang J."/>
            <person name="Leong S.A."/>
            <person name="Iwama H."/>
            <person name="Gojobori T."/>
            <person name="Itoh T."/>
            <person name="Niimura Y."/>
            <person name="Fujii Y."/>
            <person name="Habara T."/>
            <person name="Sakai H."/>
            <person name="Sato Y."/>
            <person name="Wilson G."/>
            <person name="Kumar K."/>
            <person name="McCouch S."/>
            <person name="Juretic N."/>
            <person name="Hoen D."/>
            <person name="Wright S."/>
            <person name="Bruskiewich R."/>
            <person name="Bureau T."/>
            <person name="Miyao A."/>
            <person name="Hirochika H."/>
            <person name="Nishikawa T."/>
            <person name="Kadowaki K."/>
            <person name="Sugiura M."/>
            <person name="Burr B."/>
            <person name="Sasaki T."/>
        </authorList>
    </citation>
    <scope>NUCLEOTIDE SEQUENCE [LARGE SCALE GENOMIC DNA]</scope>
    <source>
        <strain evidence="3">cv. Nipponbare</strain>
    </source>
</reference>
<evidence type="ECO:0000313" key="3">
    <source>
        <dbReference type="Proteomes" id="UP000000763"/>
    </source>
</evidence>
<sequence>MPLRWAGTARRPARHGVAGRRRPARRAALPERPEPAAQRRVPPPPPPATTTAAAVHFGADQPPCAVRVAVFCSRAPSPASFSVPVHPVDLRPNHCANDITQVQGERRPRRLKPRRHRCGDPLHPLQVRPPTFFVDSSLPGEFRRKSSFMKHPFLADRRLEEAVAVAPPFSTAAGSLHASSSSPKLRQRTHDL</sequence>
<organism evidence="2 3">
    <name type="scientific">Oryza sativa subsp. japonica</name>
    <name type="common">Rice</name>
    <dbReference type="NCBI Taxonomy" id="39947"/>
    <lineage>
        <taxon>Eukaryota</taxon>
        <taxon>Viridiplantae</taxon>
        <taxon>Streptophyta</taxon>
        <taxon>Embryophyta</taxon>
        <taxon>Tracheophyta</taxon>
        <taxon>Spermatophyta</taxon>
        <taxon>Magnoliopsida</taxon>
        <taxon>Liliopsida</taxon>
        <taxon>Poales</taxon>
        <taxon>Poaceae</taxon>
        <taxon>BOP clade</taxon>
        <taxon>Oryzoideae</taxon>
        <taxon>Oryzeae</taxon>
        <taxon>Oryzinae</taxon>
        <taxon>Oryza</taxon>
        <taxon>Oryza sativa</taxon>
    </lineage>
</organism>
<proteinExistence type="predicted"/>
<feature type="region of interest" description="Disordered" evidence="1">
    <location>
        <begin position="104"/>
        <end position="123"/>
    </location>
</feature>
<feature type="compositionally biased region" description="Basic residues" evidence="1">
    <location>
        <begin position="11"/>
        <end position="25"/>
    </location>
</feature>
<feature type="region of interest" description="Disordered" evidence="1">
    <location>
        <begin position="1"/>
        <end position="52"/>
    </location>
</feature>
<dbReference type="AlphaFoldDB" id="Q6K412"/>
<evidence type="ECO:0000256" key="1">
    <source>
        <dbReference type="SAM" id="MobiDB-lite"/>
    </source>
</evidence>
<gene>
    <name evidence="2" type="primary">P0523B07.33</name>
</gene>
<evidence type="ECO:0000313" key="2">
    <source>
        <dbReference type="EMBL" id="BAD23429.1"/>
    </source>
</evidence>
<accession>Q6K412</accession>
<reference evidence="3" key="2">
    <citation type="journal article" date="2008" name="Nucleic Acids Res.">
        <title>The rice annotation project database (RAP-DB): 2008 update.</title>
        <authorList>
            <consortium name="The rice annotation project (RAP)"/>
        </authorList>
    </citation>
    <scope>GENOME REANNOTATION</scope>
    <source>
        <strain evidence="3">cv. Nipponbare</strain>
    </source>
</reference>